<dbReference type="EMBL" id="CP147846">
    <property type="protein sequence ID" value="WXG67368.1"/>
    <property type="molecule type" value="Genomic_DNA"/>
</dbReference>
<evidence type="ECO:0000313" key="3">
    <source>
        <dbReference type="Proteomes" id="UP001432000"/>
    </source>
</evidence>
<accession>A0ABZ2PE95</accession>
<evidence type="ECO:0000256" key="1">
    <source>
        <dbReference type="SAM" id="Phobius"/>
    </source>
</evidence>
<feature type="transmembrane region" description="Helical" evidence="1">
    <location>
        <begin position="66"/>
        <end position="84"/>
    </location>
</feature>
<organism evidence="2 3">
    <name type="scientific">Rhodococcus sovatensis</name>
    <dbReference type="NCBI Taxonomy" id="1805840"/>
    <lineage>
        <taxon>Bacteria</taxon>
        <taxon>Bacillati</taxon>
        <taxon>Actinomycetota</taxon>
        <taxon>Actinomycetes</taxon>
        <taxon>Mycobacteriales</taxon>
        <taxon>Nocardiaceae</taxon>
        <taxon>Rhodococcus</taxon>
    </lineage>
</organism>
<protein>
    <recommendedName>
        <fullName evidence="4">HPP family protein</fullName>
    </recommendedName>
</protein>
<feature type="transmembrane region" description="Helical" evidence="1">
    <location>
        <begin position="96"/>
        <end position="118"/>
    </location>
</feature>
<name>A0ABZ2PE95_9NOCA</name>
<dbReference type="Proteomes" id="UP001432000">
    <property type="component" value="Chromosome"/>
</dbReference>
<keyword evidence="1" id="KW-0812">Transmembrane</keyword>
<keyword evidence="3" id="KW-1185">Reference proteome</keyword>
<reference evidence="2 3" key="1">
    <citation type="submission" date="2024-03" db="EMBL/GenBank/DDBJ databases">
        <title>Natural products discovery in diverse microorganisms through a two-stage MS feature dereplication strategy.</title>
        <authorList>
            <person name="Zhang R."/>
        </authorList>
    </citation>
    <scope>NUCLEOTIDE SEQUENCE [LARGE SCALE GENOMIC DNA]</scope>
    <source>
        <strain evidence="2 3">18930</strain>
    </source>
</reference>
<sequence>MTTGPDARARIRGAFVGAASGALSIAAHGIGGGVMMPSESAIVLLVVVSAAVGGAVTILGDRVPTVFVLALGQVLGHAILTIASEHHHDTNLTPSMLAAHACATVLCAILIRGAVVGYGHALSVLRRILPVLGVVLPVSDTERAIQTDYRPKVVLRLLVCSGSGTRGPPCPV</sequence>
<feature type="transmembrane region" description="Helical" evidence="1">
    <location>
        <begin position="41"/>
        <end position="59"/>
    </location>
</feature>
<feature type="transmembrane region" description="Helical" evidence="1">
    <location>
        <begin position="12"/>
        <end position="35"/>
    </location>
</feature>
<keyword evidence="1" id="KW-1133">Transmembrane helix</keyword>
<evidence type="ECO:0008006" key="4">
    <source>
        <dbReference type="Google" id="ProtNLM"/>
    </source>
</evidence>
<keyword evidence="1" id="KW-0472">Membrane</keyword>
<gene>
    <name evidence="2" type="ORF">WDS16_19230</name>
</gene>
<dbReference type="RefSeq" id="WP_338886864.1">
    <property type="nucleotide sequence ID" value="NZ_CP147846.1"/>
</dbReference>
<proteinExistence type="predicted"/>
<evidence type="ECO:0000313" key="2">
    <source>
        <dbReference type="EMBL" id="WXG67368.1"/>
    </source>
</evidence>